<gene>
    <name evidence="2" type="ORF">PGLA2088_LOCUS33251</name>
</gene>
<organism evidence="2 3">
    <name type="scientific">Polarella glacialis</name>
    <name type="common">Dinoflagellate</name>
    <dbReference type="NCBI Taxonomy" id="89957"/>
    <lineage>
        <taxon>Eukaryota</taxon>
        <taxon>Sar</taxon>
        <taxon>Alveolata</taxon>
        <taxon>Dinophyceae</taxon>
        <taxon>Suessiales</taxon>
        <taxon>Suessiaceae</taxon>
        <taxon>Polarella</taxon>
    </lineage>
</organism>
<accession>A0A813KDT5</accession>
<comment type="caution">
    <text evidence="2">The sequence shown here is derived from an EMBL/GenBank/DDBJ whole genome shotgun (WGS) entry which is preliminary data.</text>
</comment>
<name>A0A813KDT5_POLGL</name>
<feature type="compositionally biased region" description="Low complexity" evidence="1">
    <location>
        <begin position="55"/>
        <end position="71"/>
    </location>
</feature>
<evidence type="ECO:0000256" key="1">
    <source>
        <dbReference type="SAM" id="MobiDB-lite"/>
    </source>
</evidence>
<dbReference type="Proteomes" id="UP000626109">
    <property type="component" value="Unassembled WGS sequence"/>
</dbReference>
<sequence>ASLDGTSSRPPLNLSMYTMTMPSTYSQAVRQQGVEQSSKRSSSSGPRCTAANGGLASSSSRSPLPRSASASEMTSVRHSGSEEPLAHGDEFVWDVQRELQTRLNLEAQLRASAERERELEAILQKAGLRSPAKDFAAPDASVRQELAALHTENATCQEPQEQASGEQFTVFRGPMALQSGALPSGAFIGGDSLAKWAQNTQTSAWELCSWLSYFVVVVVVACCCFGCRGCCCWCCCCC</sequence>
<feature type="compositionally biased region" description="Polar residues" evidence="1">
    <location>
        <begin position="23"/>
        <end position="36"/>
    </location>
</feature>
<reference evidence="2" key="1">
    <citation type="submission" date="2021-02" db="EMBL/GenBank/DDBJ databases">
        <authorList>
            <person name="Dougan E. K."/>
            <person name="Rhodes N."/>
            <person name="Thang M."/>
            <person name="Chan C."/>
        </authorList>
    </citation>
    <scope>NUCLEOTIDE SEQUENCE</scope>
</reference>
<dbReference type="EMBL" id="CAJNNW010030810">
    <property type="protein sequence ID" value="CAE8704572.1"/>
    <property type="molecule type" value="Genomic_DNA"/>
</dbReference>
<evidence type="ECO:0000313" key="2">
    <source>
        <dbReference type="EMBL" id="CAE8704572.1"/>
    </source>
</evidence>
<proteinExistence type="predicted"/>
<evidence type="ECO:0000313" key="3">
    <source>
        <dbReference type="Proteomes" id="UP000626109"/>
    </source>
</evidence>
<protein>
    <submittedName>
        <fullName evidence="2">Uncharacterized protein</fullName>
    </submittedName>
</protein>
<feature type="non-terminal residue" evidence="2">
    <location>
        <position position="1"/>
    </location>
</feature>
<dbReference type="AlphaFoldDB" id="A0A813KDT5"/>
<feature type="region of interest" description="Disordered" evidence="1">
    <location>
        <begin position="23"/>
        <end position="84"/>
    </location>
</feature>